<dbReference type="RefSeq" id="WP_064858320.1">
    <property type="nucleotide sequence ID" value="NZ_LZSF01000092.1"/>
</dbReference>
<reference evidence="4 5" key="1">
    <citation type="submission" date="2016-06" db="EMBL/GenBank/DDBJ databases">
        <authorList>
            <person name="Kjaerup R.B."/>
            <person name="Dalgaard T.S."/>
            <person name="Juul-Madsen H.R."/>
        </authorList>
    </citation>
    <scope>NUCLEOTIDE SEQUENCE [LARGE SCALE GENOMIC DNA]</scope>
    <source>
        <strain evidence="4 5">1199456.5</strain>
    </source>
</reference>
<evidence type="ECO:0000256" key="1">
    <source>
        <dbReference type="ARBA" id="ARBA00022741"/>
    </source>
</evidence>
<dbReference type="Pfam" id="PF13191">
    <property type="entry name" value="AAA_16"/>
    <property type="match status" value="1"/>
</dbReference>
<dbReference type="GO" id="GO:0005524">
    <property type="term" value="F:ATP binding"/>
    <property type="evidence" value="ECO:0007669"/>
    <property type="project" value="UniProtKB-KW"/>
</dbReference>
<dbReference type="Proteomes" id="UP000093962">
    <property type="component" value="Unassembled WGS sequence"/>
</dbReference>
<keyword evidence="1" id="KW-0547">Nucleotide-binding</keyword>
<evidence type="ECO:0000313" key="4">
    <source>
        <dbReference type="EMBL" id="OBA88998.1"/>
    </source>
</evidence>
<dbReference type="PROSITE" id="PS50043">
    <property type="entry name" value="HTH_LUXR_2"/>
    <property type="match status" value="1"/>
</dbReference>
<dbReference type="GO" id="GO:0003677">
    <property type="term" value="F:DNA binding"/>
    <property type="evidence" value="ECO:0007669"/>
    <property type="project" value="InterPro"/>
</dbReference>
<dbReference type="GO" id="GO:0004016">
    <property type="term" value="F:adenylate cyclase activity"/>
    <property type="evidence" value="ECO:0007669"/>
    <property type="project" value="TreeGrafter"/>
</dbReference>
<organism evidence="4 5">
    <name type="scientific">Mycolicibacterium mucogenicum</name>
    <name type="common">Mycobacterium mucogenicum</name>
    <dbReference type="NCBI Taxonomy" id="56689"/>
    <lineage>
        <taxon>Bacteria</taxon>
        <taxon>Bacillati</taxon>
        <taxon>Actinomycetota</taxon>
        <taxon>Actinomycetes</taxon>
        <taxon>Mycobacteriales</taxon>
        <taxon>Mycobacteriaceae</taxon>
        <taxon>Mycolicibacterium</taxon>
    </lineage>
</organism>
<evidence type="ECO:0000259" key="3">
    <source>
        <dbReference type="PROSITE" id="PS50043"/>
    </source>
</evidence>
<dbReference type="Pfam" id="PF00196">
    <property type="entry name" value="GerE"/>
    <property type="match status" value="1"/>
</dbReference>
<feature type="domain" description="HTH luxR-type" evidence="3">
    <location>
        <begin position="775"/>
        <end position="840"/>
    </location>
</feature>
<keyword evidence="2" id="KW-0067">ATP-binding</keyword>
<dbReference type="EMBL" id="LZSF01000092">
    <property type="protein sequence ID" value="OBA88998.1"/>
    <property type="molecule type" value="Genomic_DNA"/>
</dbReference>
<dbReference type="PANTHER" id="PTHR16305:SF35">
    <property type="entry name" value="TRANSCRIPTIONAL ACTIVATOR DOMAIN"/>
    <property type="match status" value="1"/>
</dbReference>
<dbReference type="GO" id="GO:0006355">
    <property type="term" value="P:regulation of DNA-templated transcription"/>
    <property type="evidence" value="ECO:0007669"/>
    <property type="project" value="InterPro"/>
</dbReference>
<dbReference type="Gene3D" id="3.40.50.300">
    <property type="entry name" value="P-loop containing nucleotide triphosphate hydrolases"/>
    <property type="match status" value="1"/>
</dbReference>
<comment type="caution">
    <text evidence="4">The sequence shown here is derived from an EMBL/GenBank/DDBJ whole genome shotgun (WGS) entry which is preliminary data.</text>
</comment>
<dbReference type="OrthoDB" id="134933at2"/>
<dbReference type="AlphaFoldDB" id="A0A1A0MW38"/>
<dbReference type="InterPro" id="IPR016032">
    <property type="entry name" value="Sig_transdc_resp-reg_C-effctor"/>
</dbReference>
<dbReference type="SUPFAM" id="SSF52540">
    <property type="entry name" value="P-loop containing nucleoside triphosphate hydrolases"/>
    <property type="match status" value="1"/>
</dbReference>
<evidence type="ECO:0000313" key="5">
    <source>
        <dbReference type="Proteomes" id="UP000093962"/>
    </source>
</evidence>
<dbReference type="InterPro" id="IPR036388">
    <property type="entry name" value="WH-like_DNA-bd_sf"/>
</dbReference>
<proteinExistence type="predicted"/>
<dbReference type="PANTHER" id="PTHR16305">
    <property type="entry name" value="TESTICULAR SOLUBLE ADENYLYL CYCLASE"/>
    <property type="match status" value="1"/>
</dbReference>
<dbReference type="SUPFAM" id="SSF46894">
    <property type="entry name" value="C-terminal effector domain of the bipartite response regulators"/>
    <property type="match status" value="1"/>
</dbReference>
<evidence type="ECO:0000256" key="2">
    <source>
        <dbReference type="ARBA" id="ARBA00022840"/>
    </source>
</evidence>
<dbReference type="Gene3D" id="1.10.10.10">
    <property type="entry name" value="Winged helix-like DNA-binding domain superfamily/Winged helix DNA-binding domain"/>
    <property type="match status" value="1"/>
</dbReference>
<sequence length="846" mass="89530">MDRVNTASTQLIGRDAELAVLRDAIASPPHGQVIVIAGALGSGKTSLLTTAQQQAEALGQRVLGIAGLPGETGTPLGGLHRLLRALNDAEANPYGRADIIETLFSTPLFGDQIHTARLATALLELLDAVPRRQPVLVTVDDAHWLDDQSRSVLLFAARRSAGRPITVVLTLPDTVAATGLAGRSAVEIPLRPMTIDQSLELLEAQPTPPSGVLREQIVKQSAGNAAAMIHFSSATAGPAAMAGYAPDPLPLPISVHAIYAQHLAHLPAATRAALVVVAAASATDLRVLPPGALTDPAVLAPAETAGIVRIASARIDPVNPLIRSAAYYGAPLTARQDAHQLLADALNALPQRKTWHQAHAASATSRSPHDRIRALTAHGMAMMWNDGRAAAASLLAAADDALQLEPALAWEPLRVAAAAAFLSGDPAVYQDTAKTLQRLDDSMPAVQDSASTSRLWVRAVADAPRARAELTSFSSRPIGGLGVLDLSLIGLAAGVTDESELGIRTLRAAQSLMTQHDSTDGHALTAAMLAWSCVDTGRWEEALRITGRLHTLGAVSDQPLVGATGDLIRAVVAARRGDTTSARGHLTAALDVLDFHDNRLHSARAHHVLGLINLVDGNDLGAYGHLAELFTDSGAPLHPHVSFPALVDYAEAAVRTGMAEDARRRFTAALDHLPQPHSTRVDQVVNHASALLGIGNPGDILARTLADTAGERWPFERARVQLSYSGWLRRSRRRKEARRHISAALATFETLGARPWLDICARELRASGVPTTTPALPATGRLSPQEHQVVYLADRGLTNPQIAARLQLSTRTVSGYLYRSFPKLGVTSRHQIRDIPPPPDGHSSAG</sequence>
<dbReference type="GO" id="GO:0005737">
    <property type="term" value="C:cytoplasm"/>
    <property type="evidence" value="ECO:0007669"/>
    <property type="project" value="TreeGrafter"/>
</dbReference>
<dbReference type="InterPro" id="IPR027417">
    <property type="entry name" value="P-loop_NTPase"/>
</dbReference>
<dbReference type="InterPro" id="IPR041664">
    <property type="entry name" value="AAA_16"/>
</dbReference>
<name>A0A1A0MW38_MYCMU</name>
<dbReference type="PROSITE" id="PS00622">
    <property type="entry name" value="HTH_LUXR_1"/>
    <property type="match status" value="1"/>
</dbReference>
<dbReference type="CDD" id="cd06170">
    <property type="entry name" value="LuxR_C_like"/>
    <property type="match status" value="1"/>
</dbReference>
<dbReference type="SMART" id="SM00421">
    <property type="entry name" value="HTH_LUXR"/>
    <property type="match status" value="1"/>
</dbReference>
<accession>A0A1A0MW38</accession>
<gene>
    <name evidence="4" type="ORF">A5642_15815</name>
</gene>
<dbReference type="InterPro" id="IPR000792">
    <property type="entry name" value="Tscrpt_reg_LuxR_C"/>
</dbReference>
<protein>
    <recommendedName>
        <fullName evidence="3">HTH luxR-type domain-containing protein</fullName>
    </recommendedName>
</protein>
<dbReference type="PRINTS" id="PR00038">
    <property type="entry name" value="HTHLUXR"/>
</dbReference>